<organism evidence="10 11">
    <name type="scientific">Jaapia argillacea MUCL 33604</name>
    <dbReference type="NCBI Taxonomy" id="933084"/>
    <lineage>
        <taxon>Eukaryota</taxon>
        <taxon>Fungi</taxon>
        <taxon>Dikarya</taxon>
        <taxon>Basidiomycota</taxon>
        <taxon>Agaricomycotina</taxon>
        <taxon>Agaricomycetes</taxon>
        <taxon>Agaricomycetidae</taxon>
        <taxon>Jaapiales</taxon>
        <taxon>Jaapiaceae</taxon>
        <taxon>Jaapia</taxon>
    </lineage>
</organism>
<dbReference type="SMART" id="SM01264">
    <property type="entry name" value="M16C_associated"/>
    <property type="match status" value="1"/>
</dbReference>
<comment type="function">
    <text evidence="6">Degrades mitochondrial transit peptides after their cleavage in the intermembrane space or in the matrix, and presequence peptides; clearance of these peptides is required to keep the presequence processing machinery running. Preferentially cleaves the N-terminal side of paired basic amino acid residues. Also degrades other unstructured peptides. May function as an ATP-dependent peptidase as opposed to a metalloendopeptidase.</text>
</comment>
<dbReference type="Proteomes" id="UP000027265">
    <property type="component" value="Unassembled WGS sequence"/>
</dbReference>
<dbReference type="FunFam" id="3.30.830.10:FF:000031">
    <property type="entry name" value="Putative zinc metalloprotease"/>
    <property type="match status" value="1"/>
</dbReference>
<sequence length="1135" mass="125734">MLGIIQSTSRRSATLVHPALRINRPIKFHRIASATISKSVPTSPFLRPYAQAAVQLKPKLHSQTMTIPNGSAMSVDVHPTETYGNFDLVKRVKLDFTDCTIEKWKSRLTGLTVVHLDYEAPIVNGYFVVATEIFNDSGCPHTLEHLVFLGSKQYPYKGIIDHLANRGFSNGTNAWTDTDHTAYTVSTAGCDGFLQLLPIYVDHILYPTLSKAGFVTEVHHVDEKGEDSGVVYSEMQGRENTSGDLMGIRMQRLLNPKGSGYRSETGGLMEALRVLTIEQIREYHKTYYVPHNLSLIVTGPLTHGTPHLLSVLQSQIEPSILSSTSPSPYPYPPTPPFPRPFISTPSANRTPLKESVKQTIEFPEKDESVGEVIVSFMGCEPGMWVERKALDLLGSYLAGSATAPLNKEFVEVENPLCTYIYFGEDTRATLTDLPIYIGSVPTEHLEGFDERLKESLRKVVREGVDMERMGLVIRRDERQLRSKLESAKGDTFSGTVISDFLYGAEDGTELGPSMDEFRQYEELKKWSGEDWGRLLTRYYIDPPSITLIGKPSPTLADTLASNEKARIAAQRASLGPAGLEAKKKELEEAKKEHEKEIPRAVLEGFKVPDVKSIRWIGVGSWMEVGRGRERGGGGRRVGDEALGRHVGRDGEEVPFFVQYDHVQSDFVTIHAFFSLSSLPNRLRPYMSTYLSSFFSLPVNTSTGIKLSHEQVVDRLDDETVSYDVNLGVGTPSQFPETLRVSLKVERDKYEEAVAWLRDLVWGSEFDKERLQVTVAKIQQSLPELKRDGSTVLGSVTAGLLYDEKSTSRAGGVLTQMEFVPKIMKQLQETPEEVVREFEEIRKYVTDPSGIRFSVSGNVMGLEKPRSVWAKYFGKILPETRLTPVPLASDTLSAVGRNPVKKAIVVSLPTIESSFVMHTTKGIQGFGHPEYPALRVALEILNATESYLWRYIRGSGLAYGAYVSLDSEPGLLSFSLYRSSNAIQAFEEAKKVIKGLVDGSIELEETSLDAAKSSIVYNIAKAVSTSSRAALVSFTNQALKGVPQDYNTQLLEKFQAVTKADVLASLRKHFPPLFDSASSVAVVVTAPGKADEIGDDLTKVGFEVEKRTLEIDPDELMEDGEESGSESGSDDSEESR</sequence>
<dbReference type="FunFam" id="3.30.830.10:FF:000015">
    <property type="entry name" value="Putative zinc metalloprotease"/>
    <property type="match status" value="1"/>
</dbReference>
<evidence type="ECO:0000256" key="2">
    <source>
        <dbReference type="ARBA" id="ARBA00007575"/>
    </source>
</evidence>
<dbReference type="EMBL" id="KL197710">
    <property type="protein sequence ID" value="KDQ63640.1"/>
    <property type="molecule type" value="Genomic_DNA"/>
</dbReference>
<name>A0A067QBU2_9AGAM</name>
<feature type="region of interest" description="Disordered" evidence="8">
    <location>
        <begin position="1107"/>
        <end position="1135"/>
    </location>
</feature>
<accession>A0A067QBU2</accession>
<evidence type="ECO:0000256" key="4">
    <source>
        <dbReference type="ARBA" id="ARBA00020167"/>
    </source>
</evidence>
<dbReference type="GO" id="GO:0046872">
    <property type="term" value="F:metal ion binding"/>
    <property type="evidence" value="ECO:0007669"/>
    <property type="project" value="InterPro"/>
</dbReference>
<comment type="subcellular location">
    <subcellularLocation>
        <location evidence="1">Mitochondrion intermembrane space</location>
    </subcellularLocation>
</comment>
<keyword evidence="7" id="KW-0175">Coiled coil</keyword>
<dbReference type="HOGENOM" id="CLU_006065_0_0_1"/>
<dbReference type="GO" id="GO:0005758">
    <property type="term" value="C:mitochondrial intermembrane space"/>
    <property type="evidence" value="ECO:0007669"/>
    <property type="project" value="UniProtKB-SubCell"/>
</dbReference>
<keyword evidence="11" id="KW-1185">Reference proteome</keyword>
<dbReference type="InterPro" id="IPR007863">
    <property type="entry name" value="Peptidase_M16_C"/>
</dbReference>
<dbReference type="FunCoup" id="A0A067QBU2">
    <property type="interactions" value="8"/>
</dbReference>
<feature type="compositionally biased region" description="Acidic residues" evidence="8">
    <location>
        <begin position="1110"/>
        <end position="1135"/>
    </location>
</feature>
<dbReference type="FunFam" id="3.30.830.10:FF:000036">
    <property type="entry name" value="Putative zinc metalloprotease"/>
    <property type="match status" value="1"/>
</dbReference>
<evidence type="ECO:0000313" key="11">
    <source>
        <dbReference type="Proteomes" id="UP000027265"/>
    </source>
</evidence>
<evidence type="ECO:0000259" key="9">
    <source>
        <dbReference type="SMART" id="SM01264"/>
    </source>
</evidence>
<dbReference type="Pfam" id="PF05193">
    <property type="entry name" value="Peptidase_M16_C"/>
    <property type="match status" value="2"/>
</dbReference>
<evidence type="ECO:0000256" key="5">
    <source>
        <dbReference type="ARBA" id="ARBA00034552"/>
    </source>
</evidence>
<comment type="similarity">
    <text evidence="2">Belongs to the peptidase M16 family. PreP subfamily.</text>
</comment>
<feature type="coiled-coil region" evidence="7">
    <location>
        <begin position="576"/>
        <end position="603"/>
    </location>
</feature>
<dbReference type="InterPro" id="IPR011249">
    <property type="entry name" value="Metalloenz_LuxS/M16"/>
</dbReference>
<dbReference type="SUPFAM" id="SSF63411">
    <property type="entry name" value="LuxS/MPP-like metallohydrolase"/>
    <property type="match status" value="4"/>
</dbReference>
<dbReference type="InterPro" id="IPR013578">
    <property type="entry name" value="Peptidase_M16C_assoc"/>
</dbReference>
<dbReference type="InParanoid" id="A0A067QBU2"/>
<dbReference type="AlphaFoldDB" id="A0A067QBU2"/>
<evidence type="ECO:0000256" key="7">
    <source>
        <dbReference type="SAM" id="Coils"/>
    </source>
</evidence>
<dbReference type="PANTHER" id="PTHR43016">
    <property type="entry name" value="PRESEQUENCE PROTEASE"/>
    <property type="match status" value="1"/>
</dbReference>
<evidence type="ECO:0000313" key="10">
    <source>
        <dbReference type="EMBL" id="KDQ63640.1"/>
    </source>
</evidence>
<dbReference type="GO" id="GO:0006508">
    <property type="term" value="P:proteolysis"/>
    <property type="evidence" value="ECO:0007669"/>
    <property type="project" value="InterPro"/>
</dbReference>
<dbReference type="OrthoDB" id="4953at2759"/>
<dbReference type="InterPro" id="IPR011765">
    <property type="entry name" value="Pept_M16_N"/>
</dbReference>
<feature type="domain" description="Peptidase M16C associated" evidence="9">
    <location>
        <begin position="549"/>
        <end position="822"/>
    </location>
</feature>
<evidence type="ECO:0000256" key="6">
    <source>
        <dbReference type="ARBA" id="ARBA00045897"/>
    </source>
</evidence>
<dbReference type="Gene3D" id="3.30.830.10">
    <property type="entry name" value="Metalloenzyme, LuxS/M16 peptidase-like"/>
    <property type="match status" value="4"/>
</dbReference>
<reference evidence="11" key="1">
    <citation type="journal article" date="2014" name="Proc. Natl. Acad. Sci. U.S.A.">
        <title>Extensive sampling of basidiomycete genomes demonstrates inadequacy of the white-rot/brown-rot paradigm for wood decay fungi.</title>
        <authorList>
            <person name="Riley R."/>
            <person name="Salamov A.A."/>
            <person name="Brown D.W."/>
            <person name="Nagy L.G."/>
            <person name="Floudas D."/>
            <person name="Held B.W."/>
            <person name="Levasseur A."/>
            <person name="Lombard V."/>
            <person name="Morin E."/>
            <person name="Otillar R."/>
            <person name="Lindquist E.A."/>
            <person name="Sun H."/>
            <person name="LaButti K.M."/>
            <person name="Schmutz J."/>
            <person name="Jabbour D."/>
            <person name="Luo H."/>
            <person name="Baker S.E."/>
            <person name="Pisabarro A.G."/>
            <person name="Walton J.D."/>
            <person name="Blanchette R.A."/>
            <person name="Henrissat B."/>
            <person name="Martin F."/>
            <person name="Cullen D."/>
            <person name="Hibbett D.S."/>
            <person name="Grigoriev I.V."/>
        </authorList>
    </citation>
    <scope>NUCLEOTIDE SEQUENCE [LARGE SCALE GENOMIC DNA]</scope>
    <source>
        <strain evidence="11">MUCL 33604</strain>
    </source>
</reference>
<dbReference type="Pfam" id="PF00675">
    <property type="entry name" value="Peptidase_M16"/>
    <property type="match status" value="1"/>
</dbReference>
<evidence type="ECO:0000256" key="1">
    <source>
        <dbReference type="ARBA" id="ARBA00004569"/>
    </source>
</evidence>
<proteinExistence type="inferred from homology"/>
<dbReference type="STRING" id="933084.A0A067QBU2"/>
<gene>
    <name evidence="10" type="ORF">JAAARDRAFT_29668</name>
</gene>
<comment type="subunit">
    <text evidence="3">Monomer and homodimer; homodimerization is induced by binding of the substrate.</text>
</comment>
<dbReference type="PANTHER" id="PTHR43016:SF16">
    <property type="entry name" value="METALLOPROTEASE, PUTATIVE (AFU_ORTHOLOGUE AFUA_4G07610)-RELATED"/>
    <property type="match status" value="1"/>
</dbReference>
<evidence type="ECO:0000256" key="3">
    <source>
        <dbReference type="ARBA" id="ARBA00011853"/>
    </source>
</evidence>
<evidence type="ECO:0000256" key="8">
    <source>
        <dbReference type="SAM" id="MobiDB-lite"/>
    </source>
</evidence>
<protein>
    <recommendedName>
        <fullName evidence="4">Presequence protease, mitochondrial</fullName>
    </recommendedName>
    <alternativeName>
        <fullName evidence="5">Pitrilysin metalloproteinase</fullName>
    </alternativeName>
</protein>